<dbReference type="EMBL" id="JYDQ01000819">
    <property type="protein sequence ID" value="KRY06369.1"/>
    <property type="molecule type" value="Genomic_DNA"/>
</dbReference>
<keyword evidence="2" id="KW-1185">Reference proteome</keyword>
<protein>
    <submittedName>
        <fullName evidence="1">Uncharacterized protein</fullName>
    </submittedName>
</protein>
<proteinExistence type="predicted"/>
<dbReference type="Proteomes" id="UP000054783">
    <property type="component" value="Unassembled WGS sequence"/>
</dbReference>
<comment type="caution">
    <text evidence="1">The sequence shown here is derived from an EMBL/GenBank/DDBJ whole genome shotgun (WGS) entry which is preliminary data.</text>
</comment>
<name>A0A0V0Z1Q1_9BILA</name>
<organism evidence="1 2">
    <name type="scientific">Trichinella patagoniensis</name>
    <dbReference type="NCBI Taxonomy" id="990121"/>
    <lineage>
        <taxon>Eukaryota</taxon>
        <taxon>Metazoa</taxon>
        <taxon>Ecdysozoa</taxon>
        <taxon>Nematoda</taxon>
        <taxon>Enoplea</taxon>
        <taxon>Dorylaimia</taxon>
        <taxon>Trichinellida</taxon>
        <taxon>Trichinellidae</taxon>
        <taxon>Trichinella</taxon>
    </lineage>
</organism>
<sequence>MLFCYYKEHPYCGNDFLHRMASKVGTIAYVNTQRIRKSDIFFKCNRHAGDSENITPLQSNFPSFLGDFNLMQVASNRQEMDIEHLIY</sequence>
<accession>A0A0V0Z1Q1</accession>
<evidence type="ECO:0000313" key="1">
    <source>
        <dbReference type="EMBL" id="KRY06369.1"/>
    </source>
</evidence>
<reference evidence="1 2" key="1">
    <citation type="submission" date="2015-01" db="EMBL/GenBank/DDBJ databases">
        <title>Evolution of Trichinella species and genotypes.</title>
        <authorList>
            <person name="Korhonen P.K."/>
            <person name="Edoardo P."/>
            <person name="Giuseppe L.R."/>
            <person name="Gasser R.B."/>
        </authorList>
    </citation>
    <scope>NUCLEOTIDE SEQUENCE [LARGE SCALE GENOMIC DNA]</scope>
    <source>
        <strain evidence="1">ISS2496</strain>
    </source>
</reference>
<evidence type="ECO:0000313" key="2">
    <source>
        <dbReference type="Proteomes" id="UP000054783"/>
    </source>
</evidence>
<dbReference type="AlphaFoldDB" id="A0A0V0Z1Q1"/>
<gene>
    <name evidence="1" type="ORF">T12_316</name>
</gene>